<protein>
    <recommendedName>
        <fullName evidence="3">FlgD Ig-like domain-containing protein</fullName>
    </recommendedName>
</protein>
<keyword evidence="2" id="KW-1185">Reference proteome</keyword>
<organism evidence="1 2">
    <name type="scientific">Eiseniibacteriota bacterium</name>
    <dbReference type="NCBI Taxonomy" id="2212470"/>
    <lineage>
        <taxon>Bacteria</taxon>
        <taxon>Candidatus Eiseniibacteriota</taxon>
    </lineage>
</organism>
<proteinExistence type="predicted"/>
<reference evidence="1 2" key="1">
    <citation type="submission" date="2024-09" db="EMBL/GenBank/DDBJ databases">
        <authorList>
            <person name="D'Angelo T."/>
        </authorList>
    </citation>
    <scope>NUCLEOTIDE SEQUENCE [LARGE SCALE GENOMIC DNA]</scope>
    <source>
        <strain evidence="1">SAG AM-311-F02</strain>
    </source>
</reference>
<dbReference type="EMBL" id="JBHPEI010000154">
    <property type="protein sequence ID" value="MFC1800418.1"/>
    <property type="molecule type" value="Genomic_DNA"/>
</dbReference>
<evidence type="ECO:0000313" key="2">
    <source>
        <dbReference type="Proteomes" id="UP001594288"/>
    </source>
</evidence>
<dbReference type="Proteomes" id="UP001594288">
    <property type="component" value="Unassembled WGS sequence"/>
</dbReference>
<gene>
    <name evidence="1" type="ORF">ACFL2Z_05900</name>
</gene>
<evidence type="ECO:0000313" key="1">
    <source>
        <dbReference type="EMBL" id="MFC1800418.1"/>
    </source>
</evidence>
<evidence type="ECO:0008006" key="3">
    <source>
        <dbReference type="Google" id="ProtNLM"/>
    </source>
</evidence>
<dbReference type="Gene3D" id="2.60.40.4070">
    <property type="match status" value="1"/>
</dbReference>
<sequence>SSWPDPAKIFDPAGGANSVEKAWHHLLSGYESGYMYYGTSLDMEIKPTLAANAAVSYADPVIAGGSDTVDPTIWLPQRLPWNPGGKGGGSLWGYPGGAGADMTSDFYVWTFAYDVSGLARVELRYRVDADGANSTSTDHNETYAGGADVGAWQNLAMNYRDFPKGNFFNDPSINFSVLPDYIADEYYVQVTGISEQLLDYYVEAEDSLGNIKRSPIQHVWVGTSSGSPSHVIDGSLDSTATLVASSGGFNLYADWDGEYLYLAAEGVGQTSSRDHFIIVGEDLSTPTASPWAKAGTVADRMLYMGNEDSNNWCGWFDDTETVITADAACASDGYLEGIVKLEAYLGSPLPDQVYLAVAGYASPDAGALLDQAPAGDGNVNVEADEYVLFPLATSGVDIRTDGRLLTVGPNPFRETTAINFTFPSGYGVSGDGASIEIHDIRGRTVASLSRAIRGRCSGTVIWDGRDRAGARVSPGIYFVKVASGSLVEVRRVVLVK</sequence>
<name>A0ABV6YQS1_UNCEI</name>
<comment type="caution">
    <text evidence="1">The sequence shown here is derived from an EMBL/GenBank/DDBJ whole genome shotgun (WGS) entry which is preliminary data.</text>
</comment>
<feature type="non-terminal residue" evidence="1">
    <location>
        <position position="1"/>
    </location>
</feature>
<accession>A0ABV6YQS1</accession>